<dbReference type="OrthoDB" id="2297035at2"/>
<dbReference type="Proteomes" id="UP000051006">
    <property type="component" value="Unassembled WGS sequence"/>
</dbReference>
<feature type="transmembrane region" description="Helical" evidence="2">
    <location>
        <begin position="6"/>
        <end position="26"/>
    </location>
</feature>
<evidence type="ECO:0000256" key="1">
    <source>
        <dbReference type="SAM" id="Coils"/>
    </source>
</evidence>
<dbReference type="AlphaFoldDB" id="A0A0R2LN61"/>
<keyword evidence="1" id="KW-0175">Coiled coil</keyword>
<protein>
    <recommendedName>
        <fullName evidence="5">Tropomyosin</fullName>
    </recommendedName>
</protein>
<evidence type="ECO:0000256" key="2">
    <source>
        <dbReference type="SAM" id="Phobius"/>
    </source>
</evidence>
<accession>A0A0R2LN61</accession>
<evidence type="ECO:0008006" key="5">
    <source>
        <dbReference type="Google" id="ProtNLM"/>
    </source>
</evidence>
<proteinExistence type="predicted"/>
<organism evidence="3 4">
    <name type="scientific">Companilactobacillus kimchiensis</name>
    <dbReference type="NCBI Taxonomy" id="993692"/>
    <lineage>
        <taxon>Bacteria</taxon>
        <taxon>Bacillati</taxon>
        <taxon>Bacillota</taxon>
        <taxon>Bacilli</taxon>
        <taxon>Lactobacillales</taxon>
        <taxon>Lactobacillaceae</taxon>
        <taxon>Companilactobacillus</taxon>
    </lineage>
</organism>
<dbReference type="EMBL" id="JQCF01000001">
    <property type="protein sequence ID" value="KRO00880.1"/>
    <property type="molecule type" value="Genomic_DNA"/>
</dbReference>
<keyword evidence="2" id="KW-1133">Transmembrane helix</keyword>
<dbReference type="RefSeq" id="WP_057879616.1">
    <property type="nucleotide sequence ID" value="NZ_JQCF01000001.1"/>
</dbReference>
<keyword evidence="4" id="KW-1185">Reference proteome</keyword>
<keyword evidence="2" id="KW-0472">Membrane</keyword>
<evidence type="ECO:0000313" key="4">
    <source>
        <dbReference type="Proteomes" id="UP000051006"/>
    </source>
</evidence>
<feature type="coiled-coil region" evidence="1">
    <location>
        <begin position="43"/>
        <end position="84"/>
    </location>
</feature>
<dbReference type="PATRIC" id="fig|993692.3.peg.202"/>
<evidence type="ECO:0000313" key="3">
    <source>
        <dbReference type="EMBL" id="KRO00880.1"/>
    </source>
</evidence>
<gene>
    <name evidence="3" type="ORF">IV57_GL000201</name>
</gene>
<dbReference type="STRING" id="993692.IV57_GL000201"/>
<comment type="caution">
    <text evidence="3">The sequence shown here is derived from an EMBL/GenBank/DDBJ whole genome shotgun (WGS) entry which is preliminary data.</text>
</comment>
<name>A0A0R2LN61_9LACO</name>
<reference evidence="3 4" key="1">
    <citation type="journal article" date="2015" name="Genome Announc.">
        <title>Expanding the biotechnology potential of lactobacilli through comparative genomics of 213 strains and associated genera.</title>
        <authorList>
            <person name="Sun Z."/>
            <person name="Harris H.M."/>
            <person name="McCann A."/>
            <person name="Guo C."/>
            <person name="Argimon S."/>
            <person name="Zhang W."/>
            <person name="Yang X."/>
            <person name="Jeffery I.B."/>
            <person name="Cooney J.C."/>
            <person name="Kagawa T.F."/>
            <person name="Liu W."/>
            <person name="Song Y."/>
            <person name="Salvetti E."/>
            <person name="Wrobel A."/>
            <person name="Rasinkangas P."/>
            <person name="Parkhill J."/>
            <person name="Rea M.C."/>
            <person name="O'Sullivan O."/>
            <person name="Ritari J."/>
            <person name="Douillard F.P."/>
            <person name="Paul Ross R."/>
            <person name="Yang R."/>
            <person name="Briner A.E."/>
            <person name="Felis G.E."/>
            <person name="de Vos W.M."/>
            <person name="Barrangou R."/>
            <person name="Klaenhammer T.R."/>
            <person name="Caufield P.W."/>
            <person name="Cui Y."/>
            <person name="Zhang H."/>
            <person name="O'Toole P.W."/>
        </authorList>
    </citation>
    <scope>NUCLEOTIDE SEQUENCE [LARGE SCALE GENOMIC DNA]</scope>
    <source>
        <strain evidence="3 4">DSM 24716</strain>
    </source>
</reference>
<sequence>MEQETIRILISAIGGAVITGIFGVWLQRLKNQGSNENVYADHTKELFERLDQITQERDDLKVQVIKLQNQVSKQNNTIDALNKQVGVLNSKFDKFNELEEEK</sequence>
<keyword evidence="2" id="KW-0812">Transmembrane</keyword>